<evidence type="ECO:0000256" key="3">
    <source>
        <dbReference type="ARBA" id="ARBA00007275"/>
    </source>
</evidence>
<evidence type="ECO:0000256" key="5">
    <source>
        <dbReference type="ARBA" id="ARBA00022801"/>
    </source>
</evidence>
<protein>
    <recommendedName>
        <fullName evidence="4">GDP-mannose pyrophosphatase</fullName>
    </recommendedName>
    <alternativeName>
        <fullName evidence="6">GDP-mannose hydrolase</fullName>
    </alternativeName>
    <alternativeName>
        <fullName evidence="7">GDPMK</fullName>
    </alternativeName>
</protein>
<evidence type="ECO:0000256" key="2">
    <source>
        <dbReference type="ARBA" id="ARBA00001946"/>
    </source>
</evidence>
<dbReference type="InterPro" id="IPR020084">
    <property type="entry name" value="NUDIX_hydrolase_CS"/>
</dbReference>
<name>A0ABV4TQG1_9GAMM</name>
<dbReference type="PANTHER" id="PTHR11839:SF18">
    <property type="entry name" value="NUDIX HYDROLASE DOMAIN-CONTAINING PROTEIN"/>
    <property type="match status" value="1"/>
</dbReference>
<dbReference type="PANTHER" id="PTHR11839">
    <property type="entry name" value="UDP/ADP-SUGAR PYROPHOSPHATASE"/>
    <property type="match status" value="1"/>
</dbReference>
<keyword evidence="5 9" id="KW-0378">Hydrolase</keyword>
<sequence length="180" mass="20253">MSRDKQEPRQLSMRLRYQGRKFGFEVAALRLPNGVEGEFETIRHPGGAMAVPVTGDGRFVLVRQYRFPVGDWLLEFPAGTVEDGEDPAGTIERELQEETGYRARQWRDLGRFPLAPGYSDEHIHAFLARELEALAEPPAQDEDEDLETVLLTEDELRDAVAAGHVDAKTMGGYLLARDQL</sequence>
<proteinExistence type="inferred from homology"/>
<dbReference type="CDD" id="cd03424">
    <property type="entry name" value="NUDIX_ADPRase_Nudt5_UGPPase_Nudt14"/>
    <property type="match status" value="1"/>
</dbReference>
<dbReference type="Pfam" id="PF00293">
    <property type="entry name" value="NUDIX"/>
    <property type="match status" value="1"/>
</dbReference>
<feature type="domain" description="Nudix hydrolase" evidence="8">
    <location>
        <begin position="42"/>
        <end position="174"/>
    </location>
</feature>
<dbReference type="SUPFAM" id="SSF55811">
    <property type="entry name" value="Nudix"/>
    <property type="match status" value="1"/>
</dbReference>
<dbReference type="PROSITE" id="PS00893">
    <property type="entry name" value="NUDIX_BOX"/>
    <property type="match status" value="1"/>
</dbReference>
<evidence type="ECO:0000256" key="7">
    <source>
        <dbReference type="ARBA" id="ARBA00032272"/>
    </source>
</evidence>
<keyword evidence="10" id="KW-1185">Reference proteome</keyword>
<dbReference type="InterPro" id="IPR015797">
    <property type="entry name" value="NUDIX_hydrolase-like_dom_sf"/>
</dbReference>
<dbReference type="RefSeq" id="WP_373654348.1">
    <property type="nucleotide sequence ID" value="NZ_JBGUAW010000001.1"/>
</dbReference>
<gene>
    <name evidence="9" type="ORF">ACERLL_01825</name>
</gene>
<evidence type="ECO:0000259" key="8">
    <source>
        <dbReference type="PROSITE" id="PS51462"/>
    </source>
</evidence>
<dbReference type="Proteomes" id="UP001575181">
    <property type="component" value="Unassembled WGS sequence"/>
</dbReference>
<dbReference type="GO" id="GO:0016787">
    <property type="term" value="F:hydrolase activity"/>
    <property type="evidence" value="ECO:0007669"/>
    <property type="project" value="UniProtKB-KW"/>
</dbReference>
<dbReference type="EMBL" id="JBGUAW010000001">
    <property type="protein sequence ID" value="MFA9459565.1"/>
    <property type="molecule type" value="Genomic_DNA"/>
</dbReference>
<evidence type="ECO:0000313" key="9">
    <source>
        <dbReference type="EMBL" id="MFA9459565.1"/>
    </source>
</evidence>
<accession>A0ABV4TQG1</accession>
<dbReference type="PROSITE" id="PS51462">
    <property type="entry name" value="NUDIX"/>
    <property type="match status" value="1"/>
</dbReference>
<evidence type="ECO:0000256" key="4">
    <source>
        <dbReference type="ARBA" id="ARBA00016377"/>
    </source>
</evidence>
<dbReference type="InterPro" id="IPR000086">
    <property type="entry name" value="NUDIX_hydrolase_dom"/>
</dbReference>
<comment type="catalytic activity">
    <reaction evidence="1">
        <text>GDP-alpha-D-mannose + H2O = alpha-D-mannose 1-phosphate + GMP + 2 H(+)</text>
        <dbReference type="Rhea" id="RHEA:27978"/>
        <dbReference type="ChEBI" id="CHEBI:15377"/>
        <dbReference type="ChEBI" id="CHEBI:15378"/>
        <dbReference type="ChEBI" id="CHEBI:57527"/>
        <dbReference type="ChEBI" id="CHEBI:58115"/>
        <dbReference type="ChEBI" id="CHEBI:58409"/>
    </reaction>
</comment>
<evidence type="ECO:0000313" key="10">
    <source>
        <dbReference type="Proteomes" id="UP001575181"/>
    </source>
</evidence>
<comment type="caution">
    <text evidence="9">The sequence shown here is derived from an EMBL/GenBank/DDBJ whole genome shotgun (WGS) entry which is preliminary data.</text>
</comment>
<organism evidence="9 10">
    <name type="scientific">Thiohalorhabdus methylotrophus</name>
    <dbReference type="NCBI Taxonomy" id="3242694"/>
    <lineage>
        <taxon>Bacteria</taxon>
        <taxon>Pseudomonadati</taxon>
        <taxon>Pseudomonadota</taxon>
        <taxon>Gammaproteobacteria</taxon>
        <taxon>Thiohalorhabdales</taxon>
        <taxon>Thiohalorhabdaceae</taxon>
        <taxon>Thiohalorhabdus</taxon>
    </lineage>
</organism>
<evidence type="ECO:0000256" key="1">
    <source>
        <dbReference type="ARBA" id="ARBA00000847"/>
    </source>
</evidence>
<comment type="cofactor">
    <cofactor evidence="2">
        <name>Mg(2+)</name>
        <dbReference type="ChEBI" id="CHEBI:18420"/>
    </cofactor>
</comment>
<evidence type="ECO:0000256" key="6">
    <source>
        <dbReference type="ARBA" id="ARBA00032162"/>
    </source>
</evidence>
<comment type="similarity">
    <text evidence="3">Belongs to the Nudix hydrolase family. NudK subfamily.</text>
</comment>
<dbReference type="Gene3D" id="3.90.79.10">
    <property type="entry name" value="Nucleoside Triphosphate Pyrophosphohydrolase"/>
    <property type="match status" value="1"/>
</dbReference>
<reference evidence="9 10" key="1">
    <citation type="submission" date="2024-08" db="EMBL/GenBank/DDBJ databases">
        <title>Whole-genome sequencing of halo(alkali)philic microorganisms from hypersaline lakes.</title>
        <authorList>
            <person name="Sorokin D.Y."/>
            <person name="Merkel A.Y."/>
            <person name="Messina E."/>
            <person name="Yakimov M."/>
        </authorList>
    </citation>
    <scope>NUCLEOTIDE SEQUENCE [LARGE SCALE GENOMIC DNA]</scope>
    <source>
        <strain evidence="9 10">Cl-TMA</strain>
    </source>
</reference>